<accession>A0AAV0XWW5</accession>
<feature type="region of interest" description="Disordered" evidence="1">
    <location>
        <begin position="1"/>
        <end position="20"/>
    </location>
</feature>
<dbReference type="AlphaFoldDB" id="A0AAV0XWW5"/>
<dbReference type="EMBL" id="CARXXK010001085">
    <property type="protein sequence ID" value="CAI6372953.1"/>
    <property type="molecule type" value="Genomic_DNA"/>
</dbReference>
<feature type="compositionally biased region" description="Low complexity" evidence="1">
    <location>
        <begin position="73"/>
        <end position="84"/>
    </location>
</feature>
<keyword evidence="3" id="KW-1185">Reference proteome</keyword>
<name>A0AAV0XWW5_9HEMI</name>
<proteinExistence type="predicted"/>
<protein>
    <submittedName>
        <fullName evidence="2">Uncharacterized protein</fullName>
    </submittedName>
</protein>
<feature type="compositionally biased region" description="Basic and acidic residues" evidence="1">
    <location>
        <begin position="53"/>
        <end position="67"/>
    </location>
</feature>
<dbReference type="Proteomes" id="UP001160148">
    <property type="component" value="Unassembled WGS sequence"/>
</dbReference>
<feature type="region of interest" description="Disordered" evidence="1">
    <location>
        <begin position="53"/>
        <end position="95"/>
    </location>
</feature>
<evidence type="ECO:0000313" key="2">
    <source>
        <dbReference type="EMBL" id="CAI6372953.1"/>
    </source>
</evidence>
<sequence>MLKRHDVNDYDDDYDDKRKEAMSQIDIPSRLSPVLPHSNDDFVVVVDPSERLSNDDKLRNENEKNNKIVECTSSSPGHRSSTSSQHVDRVNSSSAVANTNRYTNVFDGKGSSSVSLRRRRLLLRSDNITKAISFKSCGTKRRLRENSITLSSSLSWPNHVKTFFV</sequence>
<gene>
    <name evidence="2" type="ORF">MEUPH1_LOCUS26760</name>
</gene>
<comment type="caution">
    <text evidence="2">The sequence shown here is derived from an EMBL/GenBank/DDBJ whole genome shotgun (WGS) entry which is preliminary data.</text>
</comment>
<evidence type="ECO:0000313" key="3">
    <source>
        <dbReference type="Proteomes" id="UP001160148"/>
    </source>
</evidence>
<reference evidence="2 3" key="1">
    <citation type="submission" date="2023-01" db="EMBL/GenBank/DDBJ databases">
        <authorList>
            <person name="Whitehead M."/>
        </authorList>
    </citation>
    <scope>NUCLEOTIDE SEQUENCE [LARGE SCALE GENOMIC DNA]</scope>
</reference>
<organism evidence="2 3">
    <name type="scientific">Macrosiphum euphorbiae</name>
    <name type="common">potato aphid</name>
    <dbReference type="NCBI Taxonomy" id="13131"/>
    <lineage>
        <taxon>Eukaryota</taxon>
        <taxon>Metazoa</taxon>
        <taxon>Ecdysozoa</taxon>
        <taxon>Arthropoda</taxon>
        <taxon>Hexapoda</taxon>
        <taxon>Insecta</taxon>
        <taxon>Pterygota</taxon>
        <taxon>Neoptera</taxon>
        <taxon>Paraneoptera</taxon>
        <taxon>Hemiptera</taxon>
        <taxon>Sternorrhyncha</taxon>
        <taxon>Aphidomorpha</taxon>
        <taxon>Aphidoidea</taxon>
        <taxon>Aphididae</taxon>
        <taxon>Macrosiphini</taxon>
        <taxon>Macrosiphum</taxon>
    </lineage>
</organism>
<evidence type="ECO:0000256" key="1">
    <source>
        <dbReference type="SAM" id="MobiDB-lite"/>
    </source>
</evidence>